<dbReference type="GO" id="GO:0010027">
    <property type="term" value="P:thylakoid membrane organization"/>
    <property type="evidence" value="ECO:0007669"/>
    <property type="project" value="TreeGrafter"/>
</dbReference>
<evidence type="ECO:0000313" key="2">
    <source>
        <dbReference type="Proteomes" id="UP001054252"/>
    </source>
</evidence>
<reference evidence="1 2" key="1">
    <citation type="journal article" date="2021" name="Commun. Biol.">
        <title>The genome of Shorea leprosula (Dipterocarpaceae) highlights the ecological relevance of drought in aseasonal tropical rainforests.</title>
        <authorList>
            <person name="Ng K.K.S."/>
            <person name="Kobayashi M.J."/>
            <person name="Fawcett J.A."/>
            <person name="Hatakeyama M."/>
            <person name="Paape T."/>
            <person name="Ng C.H."/>
            <person name="Ang C.C."/>
            <person name="Tnah L.H."/>
            <person name="Lee C.T."/>
            <person name="Nishiyama T."/>
            <person name="Sese J."/>
            <person name="O'Brien M.J."/>
            <person name="Copetti D."/>
            <person name="Mohd Noor M.I."/>
            <person name="Ong R.C."/>
            <person name="Putra M."/>
            <person name="Sireger I.Z."/>
            <person name="Indrioko S."/>
            <person name="Kosugi Y."/>
            <person name="Izuno A."/>
            <person name="Isagi Y."/>
            <person name="Lee S.L."/>
            <person name="Shimizu K.K."/>
        </authorList>
    </citation>
    <scope>NUCLEOTIDE SEQUENCE [LARGE SCALE GENOMIC DNA]</scope>
    <source>
        <strain evidence="1">214</strain>
    </source>
</reference>
<organism evidence="1 2">
    <name type="scientific">Rubroshorea leprosula</name>
    <dbReference type="NCBI Taxonomy" id="152421"/>
    <lineage>
        <taxon>Eukaryota</taxon>
        <taxon>Viridiplantae</taxon>
        <taxon>Streptophyta</taxon>
        <taxon>Embryophyta</taxon>
        <taxon>Tracheophyta</taxon>
        <taxon>Spermatophyta</taxon>
        <taxon>Magnoliopsida</taxon>
        <taxon>eudicotyledons</taxon>
        <taxon>Gunneridae</taxon>
        <taxon>Pentapetalae</taxon>
        <taxon>rosids</taxon>
        <taxon>malvids</taxon>
        <taxon>Malvales</taxon>
        <taxon>Dipterocarpaceae</taxon>
        <taxon>Rubroshorea</taxon>
    </lineage>
</organism>
<comment type="caution">
    <text evidence="1">The sequence shown here is derived from an EMBL/GenBank/DDBJ whole genome shotgun (WGS) entry which is preliminary data.</text>
</comment>
<dbReference type="InterPro" id="IPR051943">
    <property type="entry name" value="TRAFAC_Dynamin-like_GTPase"/>
</dbReference>
<evidence type="ECO:0000313" key="1">
    <source>
        <dbReference type="EMBL" id="GKU86601.1"/>
    </source>
</evidence>
<name>A0AAV5HM84_9ROSI</name>
<dbReference type="PANTHER" id="PTHR43681">
    <property type="entry name" value="TRANSMEMBRANE GTPASE FZO"/>
    <property type="match status" value="1"/>
</dbReference>
<dbReference type="Proteomes" id="UP001054252">
    <property type="component" value="Unassembled WGS sequence"/>
</dbReference>
<dbReference type="GO" id="GO:0031969">
    <property type="term" value="C:chloroplast membrane"/>
    <property type="evidence" value="ECO:0007669"/>
    <property type="project" value="TreeGrafter"/>
</dbReference>
<sequence>MNMLPSAPILKMSIVDAPSTNVILHRQQQLTEESVPRAYLLFIVISAEPPLTEVRYD</sequence>
<gene>
    <name evidence="1" type="ORF">SLEP1_g1108</name>
</gene>
<dbReference type="AlphaFoldDB" id="A0AAV5HM84"/>
<dbReference type="PANTHER" id="PTHR43681:SF1">
    <property type="entry name" value="SARCALUMENIN"/>
    <property type="match status" value="1"/>
</dbReference>
<keyword evidence="2" id="KW-1185">Reference proteome</keyword>
<proteinExistence type="predicted"/>
<accession>A0AAV5HM84</accession>
<protein>
    <submittedName>
        <fullName evidence="1">Uncharacterized protein</fullName>
    </submittedName>
</protein>
<dbReference type="EMBL" id="BPVZ01000001">
    <property type="protein sequence ID" value="GKU86601.1"/>
    <property type="molecule type" value="Genomic_DNA"/>
</dbReference>